<dbReference type="GO" id="GO:0003989">
    <property type="term" value="F:acetyl-CoA carboxylase activity"/>
    <property type="evidence" value="ECO:0007669"/>
    <property type="project" value="InterPro"/>
</dbReference>
<dbReference type="PANTHER" id="PTHR45266:SF3">
    <property type="entry name" value="OXALOACETATE DECARBOXYLASE ALPHA CHAIN"/>
    <property type="match status" value="1"/>
</dbReference>
<keyword evidence="13" id="KW-1185">Reference proteome</keyword>
<evidence type="ECO:0000256" key="8">
    <source>
        <dbReference type="ARBA" id="ARBA00023267"/>
    </source>
</evidence>
<dbReference type="InterPro" id="IPR011053">
    <property type="entry name" value="Single_hybrid_motif"/>
</dbReference>
<dbReference type="CDD" id="cd06850">
    <property type="entry name" value="biotinyl_domain"/>
    <property type="match status" value="1"/>
</dbReference>
<evidence type="ECO:0000256" key="6">
    <source>
        <dbReference type="ARBA" id="ARBA00023098"/>
    </source>
</evidence>
<dbReference type="AlphaFoldDB" id="A0A7V9ACG8"/>
<dbReference type="InterPro" id="IPR001882">
    <property type="entry name" value="Biotin_BS"/>
</dbReference>
<dbReference type="UniPathway" id="UPA00094"/>
<keyword evidence="8 9" id="KW-0092">Biotin</keyword>
<keyword evidence="5 9" id="KW-0276">Fatty acid metabolism</keyword>
<keyword evidence="7 9" id="KW-0275">Fatty acid biosynthesis</keyword>
<dbReference type="EMBL" id="JACEFB010000011">
    <property type="protein sequence ID" value="MBA2227133.1"/>
    <property type="molecule type" value="Genomic_DNA"/>
</dbReference>
<dbReference type="GO" id="GO:0009317">
    <property type="term" value="C:acetyl-CoA carboxylase complex"/>
    <property type="evidence" value="ECO:0007669"/>
    <property type="project" value="InterPro"/>
</dbReference>
<dbReference type="PRINTS" id="PR01071">
    <property type="entry name" value="ACOABIOTINCC"/>
</dbReference>
<feature type="compositionally biased region" description="Pro residues" evidence="10">
    <location>
        <begin position="100"/>
        <end position="110"/>
    </location>
</feature>
<comment type="caution">
    <text evidence="12">The sequence shown here is derived from an EMBL/GenBank/DDBJ whole genome shotgun (WGS) entry which is preliminary data.</text>
</comment>
<protein>
    <recommendedName>
        <fullName evidence="3 9">Biotin carboxyl carrier protein of acetyl-CoA carboxylase</fullName>
    </recommendedName>
</protein>
<organism evidence="12 13">
    <name type="scientific">Thermogemmata fonticola</name>
    <dbReference type="NCBI Taxonomy" id="2755323"/>
    <lineage>
        <taxon>Bacteria</taxon>
        <taxon>Pseudomonadati</taxon>
        <taxon>Planctomycetota</taxon>
        <taxon>Planctomycetia</taxon>
        <taxon>Gemmatales</taxon>
        <taxon>Gemmataceae</taxon>
        <taxon>Thermogemmata</taxon>
    </lineage>
</organism>
<dbReference type="PANTHER" id="PTHR45266">
    <property type="entry name" value="OXALOACETATE DECARBOXYLASE ALPHA CHAIN"/>
    <property type="match status" value="1"/>
</dbReference>
<gene>
    <name evidence="12" type="primary">accB</name>
    <name evidence="12" type="ORF">H0921_13300</name>
</gene>
<dbReference type="PROSITE" id="PS50968">
    <property type="entry name" value="BIOTINYL_LIPOYL"/>
    <property type="match status" value="1"/>
</dbReference>
<feature type="compositionally biased region" description="Low complexity" evidence="10">
    <location>
        <begin position="88"/>
        <end position="99"/>
    </location>
</feature>
<dbReference type="InterPro" id="IPR000089">
    <property type="entry name" value="Biotin_lipoyl"/>
</dbReference>
<evidence type="ECO:0000256" key="1">
    <source>
        <dbReference type="ARBA" id="ARBA00003761"/>
    </source>
</evidence>
<comment type="pathway">
    <text evidence="2 9">Lipid metabolism; fatty acid biosynthesis.</text>
</comment>
<evidence type="ECO:0000256" key="5">
    <source>
        <dbReference type="ARBA" id="ARBA00022832"/>
    </source>
</evidence>
<name>A0A7V9ACG8_9BACT</name>
<comment type="function">
    <text evidence="1 9">This protein is a component of the acetyl coenzyme A carboxylase complex; first, biotin carboxylase catalyzes the carboxylation of the carrier protein and then the transcarboxylase transfers the carboxyl group to form malonyl-CoA.</text>
</comment>
<dbReference type="InterPro" id="IPR050709">
    <property type="entry name" value="Biotin_Carboxyl_Carrier/Decarb"/>
</dbReference>
<dbReference type="Gene3D" id="2.40.50.100">
    <property type="match status" value="1"/>
</dbReference>
<dbReference type="InterPro" id="IPR001249">
    <property type="entry name" value="AcCoA_biotinCC"/>
</dbReference>
<keyword evidence="4 9" id="KW-0444">Lipid biosynthesis</keyword>
<feature type="region of interest" description="Disordered" evidence="10">
    <location>
        <begin position="88"/>
        <end position="115"/>
    </location>
</feature>
<evidence type="ECO:0000256" key="9">
    <source>
        <dbReference type="RuleBase" id="RU364072"/>
    </source>
</evidence>
<evidence type="ECO:0000256" key="2">
    <source>
        <dbReference type="ARBA" id="ARBA00005194"/>
    </source>
</evidence>
<feature type="domain" description="Lipoyl-binding" evidence="11">
    <location>
        <begin position="116"/>
        <end position="192"/>
    </location>
</feature>
<accession>A0A7V9ACG8</accession>
<evidence type="ECO:0000259" key="11">
    <source>
        <dbReference type="PROSITE" id="PS50968"/>
    </source>
</evidence>
<evidence type="ECO:0000256" key="3">
    <source>
        <dbReference type="ARBA" id="ARBA00017562"/>
    </source>
</evidence>
<proteinExistence type="predicted"/>
<dbReference type="Proteomes" id="UP000542342">
    <property type="component" value="Unassembled WGS sequence"/>
</dbReference>
<evidence type="ECO:0000256" key="4">
    <source>
        <dbReference type="ARBA" id="ARBA00022516"/>
    </source>
</evidence>
<dbReference type="NCBIfam" id="TIGR00531">
    <property type="entry name" value="BCCP"/>
    <property type="match status" value="1"/>
</dbReference>
<dbReference type="PROSITE" id="PS00188">
    <property type="entry name" value="BIOTIN"/>
    <property type="match status" value="1"/>
</dbReference>
<evidence type="ECO:0000313" key="12">
    <source>
        <dbReference type="EMBL" id="MBA2227133.1"/>
    </source>
</evidence>
<dbReference type="GO" id="GO:0006633">
    <property type="term" value="P:fatty acid biosynthetic process"/>
    <property type="evidence" value="ECO:0007669"/>
    <property type="project" value="UniProtKB-UniPathway"/>
</dbReference>
<sequence>MCEDETVAESNDKHESPRPFDVRTVEYLLKLMSEHDLSEVDLREGDQRIRLRKGPAPASAAPYAAPLLPPALVSAPTAALSAEYRPAASNPPAAVADPPASAPASPPAPPATSRKIHEIRSPMVGTFYSKPKPDKPDYVTVGSRVSPNTVVCQIEAMKLFNEITADCSGTIVEVCVNNGDFVEYNQVLFRVELD</sequence>
<dbReference type="Pfam" id="PF00364">
    <property type="entry name" value="Biotin_lipoyl"/>
    <property type="match status" value="1"/>
</dbReference>
<dbReference type="SUPFAM" id="SSF51230">
    <property type="entry name" value="Single hybrid motif"/>
    <property type="match status" value="1"/>
</dbReference>
<evidence type="ECO:0000256" key="7">
    <source>
        <dbReference type="ARBA" id="ARBA00023160"/>
    </source>
</evidence>
<evidence type="ECO:0000313" key="13">
    <source>
        <dbReference type="Proteomes" id="UP000542342"/>
    </source>
</evidence>
<reference evidence="12 13" key="1">
    <citation type="submission" date="2020-07" db="EMBL/GenBank/DDBJ databases">
        <title>Thermogemmata thermophila gen. nov., sp. nov., a novel moderate thermophilic planctomycete from a Kamchatka hot spring.</title>
        <authorList>
            <person name="Elcheninov A.G."/>
            <person name="Podosokorskaya O.A."/>
            <person name="Kovaleva O.L."/>
            <person name="Novikov A."/>
            <person name="Bonch-Osmolovskaya E.A."/>
            <person name="Toshchakov S.V."/>
            <person name="Kublanov I.V."/>
        </authorList>
    </citation>
    <scope>NUCLEOTIDE SEQUENCE [LARGE SCALE GENOMIC DNA]</scope>
    <source>
        <strain evidence="12 13">2918</strain>
    </source>
</reference>
<evidence type="ECO:0000256" key="10">
    <source>
        <dbReference type="SAM" id="MobiDB-lite"/>
    </source>
</evidence>
<keyword evidence="6 9" id="KW-0443">Lipid metabolism</keyword>